<evidence type="ECO:0000313" key="1">
    <source>
        <dbReference type="EMBL" id="KAB1281284.1"/>
    </source>
</evidence>
<accession>A0A5N4EDC3</accession>
<dbReference type="Proteomes" id="UP000299084">
    <property type="component" value="Unassembled WGS sequence"/>
</dbReference>
<organism evidence="1 2">
    <name type="scientific">Camelus dromedarius</name>
    <name type="common">Dromedary</name>
    <name type="synonym">Arabian camel</name>
    <dbReference type="NCBI Taxonomy" id="9838"/>
    <lineage>
        <taxon>Eukaryota</taxon>
        <taxon>Metazoa</taxon>
        <taxon>Chordata</taxon>
        <taxon>Craniata</taxon>
        <taxon>Vertebrata</taxon>
        <taxon>Euteleostomi</taxon>
        <taxon>Mammalia</taxon>
        <taxon>Eutheria</taxon>
        <taxon>Laurasiatheria</taxon>
        <taxon>Artiodactyla</taxon>
        <taxon>Tylopoda</taxon>
        <taxon>Camelidae</taxon>
        <taxon>Camelus</taxon>
    </lineage>
</organism>
<sequence>MLFMEVAISHLRQELLTLYKAETKCTGQTPESHFFFLHLTVLGHWSSRRATAFVLLLALALTTIVSECRMCQTLSTGQYTHLDAESPTFM</sequence>
<gene>
    <name evidence="1" type="ORF">Cadr_000004859</name>
</gene>
<name>A0A5N4EDC3_CAMDR</name>
<dbReference type="EMBL" id="JWIN03000003">
    <property type="protein sequence ID" value="KAB1281284.1"/>
    <property type="molecule type" value="Genomic_DNA"/>
</dbReference>
<dbReference type="AlphaFoldDB" id="A0A5N4EDC3"/>
<proteinExistence type="predicted"/>
<keyword evidence="2" id="KW-1185">Reference proteome</keyword>
<comment type="caution">
    <text evidence="1">The sequence shown here is derived from an EMBL/GenBank/DDBJ whole genome shotgun (WGS) entry which is preliminary data.</text>
</comment>
<reference evidence="1 2" key="1">
    <citation type="journal article" date="2019" name="Mol. Ecol. Resour.">
        <title>Improving Illumina assemblies with Hi-C and long reads: an example with the North African dromedary.</title>
        <authorList>
            <person name="Elbers J.P."/>
            <person name="Rogers M.F."/>
            <person name="Perelman P.L."/>
            <person name="Proskuryakova A.A."/>
            <person name="Serdyukova N.A."/>
            <person name="Johnson W.E."/>
            <person name="Horin P."/>
            <person name="Corander J."/>
            <person name="Murphy D."/>
            <person name="Burger P.A."/>
        </authorList>
    </citation>
    <scope>NUCLEOTIDE SEQUENCE [LARGE SCALE GENOMIC DNA]</scope>
    <source>
        <strain evidence="1">Drom800</strain>
        <tissue evidence="1">Blood</tissue>
    </source>
</reference>
<protein>
    <submittedName>
        <fullName evidence="1">Uncharacterized protein</fullName>
    </submittedName>
</protein>
<evidence type="ECO:0000313" key="2">
    <source>
        <dbReference type="Proteomes" id="UP000299084"/>
    </source>
</evidence>